<protein>
    <submittedName>
        <fullName evidence="1">Uncharacterized protein</fullName>
    </submittedName>
</protein>
<keyword evidence="2" id="KW-1185">Reference proteome</keyword>
<proteinExistence type="predicted"/>
<organism evidence="1 2">
    <name type="scientific">Canavalia gladiata</name>
    <name type="common">Sword bean</name>
    <name type="synonym">Dolichos gladiatus</name>
    <dbReference type="NCBI Taxonomy" id="3824"/>
    <lineage>
        <taxon>Eukaryota</taxon>
        <taxon>Viridiplantae</taxon>
        <taxon>Streptophyta</taxon>
        <taxon>Embryophyta</taxon>
        <taxon>Tracheophyta</taxon>
        <taxon>Spermatophyta</taxon>
        <taxon>Magnoliopsida</taxon>
        <taxon>eudicotyledons</taxon>
        <taxon>Gunneridae</taxon>
        <taxon>Pentapetalae</taxon>
        <taxon>rosids</taxon>
        <taxon>fabids</taxon>
        <taxon>Fabales</taxon>
        <taxon>Fabaceae</taxon>
        <taxon>Papilionoideae</taxon>
        <taxon>50 kb inversion clade</taxon>
        <taxon>NPAAA clade</taxon>
        <taxon>indigoferoid/millettioid clade</taxon>
        <taxon>Phaseoleae</taxon>
        <taxon>Canavalia</taxon>
    </lineage>
</organism>
<dbReference type="EMBL" id="JAYMYQ010000006">
    <property type="protein sequence ID" value="KAK7323788.1"/>
    <property type="molecule type" value="Genomic_DNA"/>
</dbReference>
<name>A0AAN9KWY4_CANGL</name>
<gene>
    <name evidence="1" type="ORF">VNO77_27279</name>
</gene>
<reference evidence="1 2" key="1">
    <citation type="submission" date="2024-01" db="EMBL/GenBank/DDBJ databases">
        <title>The genomes of 5 underutilized Papilionoideae crops provide insights into root nodulation and disease resistanc.</title>
        <authorList>
            <person name="Jiang F."/>
        </authorList>
    </citation>
    <scope>NUCLEOTIDE SEQUENCE [LARGE SCALE GENOMIC DNA]</scope>
    <source>
        <strain evidence="1">LVBAO_FW01</strain>
        <tissue evidence="1">Leaves</tissue>
    </source>
</reference>
<evidence type="ECO:0000313" key="2">
    <source>
        <dbReference type="Proteomes" id="UP001367508"/>
    </source>
</evidence>
<dbReference type="Proteomes" id="UP001367508">
    <property type="component" value="Unassembled WGS sequence"/>
</dbReference>
<accession>A0AAN9KWY4</accession>
<dbReference type="AlphaFoldDB" id="A0AAN9KWY4"/>
<sequence>MGYMMNRRNTTTKANDNDGEDKVPILFMMVKGCGRESPSSMMVVVAKVVVRLMTNQRERVGIITADGGNVDASDGEDGFSSFKTKALIWRLFLACQRGKPQFSSSRSRFLHHCGGKKKKLCKPTTKLVPAALGGEEKALVPGS</sequence>
<evidence type="ECO:0000313" key="1">
    <source>
        <dbReference type="EMBL" id="KAK7323788.1"/>
    </source>
</evidence>
<comment type="caution">
    <text evidence="1">The sequence shown here is derived from an EMBL/GenBank/DDBJ whole genome shotgun (WGS) entry which is preliminary data.</text>
</comment>